<feature type="domain" description="Peptidase S1" evidence="2">
    <location>
        <begin position="335"/>
        <end position="607"/>
    </location>
</feature>
<dbReference type="AlphaFoldDB" id="A0A6G0SXG3"/>
<gene>
    <name evidence="3" type="ORF">AGLY_016538</name>
</gene>
<dbReference type="Gene3D" id="2.40.10.10">
    <property type="entry name" value="Trypsin-like serine proteases"/>
    <property type="match status" value="1"/>
</dbReference>
<sequence>MYADKLYSERSVELKRIFYGCSGYIPLRVWNMVPGSDSVWIQPYELSIKESISYADTQILFYYLCDFSYYFNTVHYQFKIIKRCPSCIKCLHQVDKRNEVIILSLEFLFKLLFSIFSFIHDDLISDVFHLTLISEHGPAVDFSGAGISFNHSNHFYLTGVLSITNYVEWIRKEIKFCILPNVEGVIYSFEDSNETIAYGTIIMQNHIIIENCDVGYYKAYPNAFKFCQENGKWLTSSKKLCLKMCPPLLSDSLDFECSLNGKFANCSKPSIPETKAIQSCKPTHILPNGHEESATELFCQSNGTWNNQLYECTPSQLIIFRRVCGSVYSSHPLPTINAKKQLFGTAPWNVRIYRLNKNHNINYDLICGGSIIAPKLVITAAHCFWYTGILTNNISITDDSYKVATSEYDRYFTIDDNNFTLMMNVETIYLQEDYHDFFYAYYLAIIVLSNEISFSNSVTPICVDWNSKYHVLDGDKGKIVGWEGTEENKRSNVLIEASLTYIDQNSCRNFYTDGFKTFFTKDKFCGSTTLGHILSETLHNRNRTAIAISCGLASFDNKLKNVGYSKSCAVLAYRSDILHVLSECRHFERTGLGKVISEVNVTSNILV</sequence>
<dbReference type="PROSITE" id="PS00134">
    <property type="entry name" value="TRYPSIN_HIS"/>
    <property type="match status" value="1"/>
</dbReference>
<dbReference type="GO" id="GO:0004252">
    <property type="term" value="F:serine-type endopeptidase activity"/>
    <property type="evidence" value="ECO:0007669"/>
    <property type="project" value="InterPro"/>
</dbReference>
<dbReference type="InterPro" id="IPR043504">
    <property type="entry name" value="Peptidase_S1_PA_chymotrypsin"/>
</dbReference>
<keyword evidence="1" id="KW-1015">Disulfide bond</keyword>
<name>A0A6G0SXG3_APHGL</name>
<proteinExistence type="predicted"/>
<dbReference type="EMBL" id="VYZN01000376">
    <property type="protein sequence ID" value="KAE9523066.1"/>
    <property type="molecule type" value="Genomic_DNA"/>
</dbReference>
<dbReference type="InterPro" id="IPR009003">
    <property type="entry name" value="Peptidase_S1_PA"/>
</dbReference>
<dbReference type="OrthoDB" id="6615299at2759"/>
<dbReference type="GO" id="GO:0006508">
    <property type="term" value="P:proteolysis"/>
    <property type="evidence" value="ECO:0007669"/>
    <property type="project" value="InterPro"/>
</dbReference>
<accession>A0A6G0SXG3</accession>
<dbReference type="InterPro" id="IPR001254">
    <property type="entry name" value="Trypsin_dom"/>
</dbReference>
<evidence type="ECO:0000259" key="2">
    <source>
        <dbReference type="PROSITE" id="PS50240"/>
    </source>
</evidence>
<organism evidence="3 4">
    <name type="scientific">Aphis glycines</name>
    <name type="common">Soybean aphid</name>
    <dbReference type="NCBI Taxonomy" id="307491"/>
    <lineage>
        <taxon>Eukaryota</taxon>
        <taxon>Metazoa</taxon>
        <taxon>Ecdysozoa</taxon>
        <taxon>Arthropoda</taxon>
        <taxon>Hexapoda</taxon>
        <taxon>Insecta</taxon>
        <taxon>Pterygota</taxon>
        <taxon>Neoptera</taxon>
        <taxon>Paraneoptera</taxon>
        <taxon>Hemiptera</taxon>
        <taxon>Sternorrhyncha</taxon>
        <taxon>Aphidomorpha</taxon>
        <taxon>Aphidoidea</taxon>
        <taxon>Aphididae</taxon>
        <taxon>Aphidini</taxon>
        <taxon>Aphis</taxon>
        <taxon>Aphis</taxon>
    </lineage>
</organism>
<protein>
    <recommendedName>
        <fullName evidence="2">Peptidase S1 domain-containing protein</fullName>
    </recommendedName>
</protein>
<dbReference type="PROSITE" id="PS50240">
    <property type="entry name" value="TRYPSIN_DOM"/>
    <property type="match status" value="1"/>
</dbReference>
<dbReference type="SMART" id="SM00020">
    <property type="entry name" value="Tryp_SPc"/>
    <property type="match status" value="1"/>
</dbReference>
<evidence type="ECO:0000313" key="4">
    <source>
        <dbReference type="Proteomes" id="UP000475862"/>
    </source>
</evidence>
<dbReference type="PANTHER" id="PTHR24252">
    <property type="entry name" value="ACROSIN-RELATED"/>
    <property type="match status" value="1"/>
</dbReference>
<dbReference type="InterPro" id="IPR018114">
    <property type="entry name" value="TRYPSIN_HIS"/>
</dbReference>
<evidence type="ECO:0000313" key="3">
    <source>
        <dbReference type="EMBL" id="KAE9523066.1"/>
    </source>
</evidence>
<dbReference type="PANTHER" id="PTHR24252:SF7">
    <property type="entry name" value="HYALIN"/>
    <property type="match status" value="1"/>
</dbReference>
<reference evidence="3 4" key="1">
    <citation type="submission" date="2019-08" db="EMBL/GenBank/DDBJ databases">
        <title>The genome of the soybean aphid Biotype 1, its phylome, world population structure and adaptation to the North American continent.</title>
        <authorList>
            <person name="Giordano R."/>
            <person name="Donthu R.K."/>
            <person name="Hernandez A.G."/>
            <person name="Wright C.L."/>
            <person name="Zimin A.V."/>
        </authorList>
    </citation>
    <scope>NUCLEOTIDE SEQUENCE [LARGE SCALE GENOMIC DNA]</scope>
    <source>
        <tissue evidence="3">Whole aphids</tissue>
    </source>
</reference>
<dbReference type="SUPFAM" id="SSF50494">
    <property type="entry name" value="Trypsin-like serine proteases"/>
    <property type="match status" value="1"/>
</dbReference>
<evidence type="ECO:0000256" key="1">
    <source>
        <dbReference type="ARBA" id="ARBA00023157"/>
    </source>
</evidence>
<dbReference type="Proteomes" id="UP000475862">
    <property type="component" value="Unassembled WGS sequence"/>
</dbReference>
<dbReference type="Pfam" id="PF00089">
    <property type="entry name" value="Trypsin"/>
    <property type="match status" value="1"/>
</dbReference>
<keyword evidence="4" id="KW-1185">Reference proteome</keyword>
<comment type="caution">
    <text evidence="3">The sequence shown here is derived from an EMBL/GenBank/DDBJ whole genome shotgun (WGS) entry which is preliminary data.</text>
</comment>